<dbReference type="Gene3D" id="1.20.1270.360">
    <property type="match status" value="1"/>
</dbReference>
<dbReference type="InterPro" id="IPR044543">
    <property type="entry name" value="YHJQ-like"/>
</dbReference>
<dbReference type="Proteomes" id="UP000034156">
    <property type="component" value="Chromosome"/>
</dbReference>
<name>A0A0F7KDJ0_9PROT</name>
<dbReference type="KEGG" id="nco:AAW31_06940"/>
<dbReference type="PANTHER" id="PTHR37310">
    <property type="entry name" value="CYTOPLASMIC PROTEIN-RELATED"/>
    <property type="match status" value="1"/>
</dbReference>
<dbReference type="CDD" id="cd08026">
    <property type="entry name" value="DUF326"/>
    <property type="match status" value="1"/>
</dbReference>
<keyword evidence="3" id="KW-1185">Reference proteome</keyword>
<dbReference type="AlphaFoldDB" id="A0A0F7KDJ0"/>
<sequence length="110" mass="12265">MAHLTDPKMKACVEACNQCYQMCLHEAMNHCLETGGEHIAPDHFRLMMSCAEICQTSTNLMLIRSPFSSQLCRVCAEICEACASSCEKLDMEECARTCRECAKSCREMAG</sequence>
<dbReference type="OrthoDB" id="5396211at2"/>
<evidence type="ECO:0000313" key="2">
    <source>
        <dbReference type="EMBL" id="TYP72997.1"/>
    </source>
</evidence>
<gene>
    <name evidence="1" type="ORF">AAW31_06940</name>
    <name evidence="2" type="ORF">BCL69_10985</name>
</gene>
<dbReference type="EMBL" id="VNHT01000098">
    <property type="protein sequence ID" value="TYP72997.1"/>
    <property type="molecule type" value="Genomic_DNA"/>
</dbReference>
<evidence type="ECO:0000313" key="4">
    <source>
        <dbReference type="Proteomes" id="UP000324176"/>
    </source>
</evidence>
<dbReference type="PATRIC" id="fig|44574.3.peg.1673"/>
<dbReference type="EMBL" id="CP011451">
    <property type="protein sequence ID" value="AKH37611.1"/>
    <property type="molecule type" value="Genomic_DNA"/>
</dbReference>
<accession>A0A0F7KDJ0</accession>
<evidence type="ECO:0000313" key="1">
    <source>
        <dbReference type="EMBL" id="AKH37611.1"/>
    </source>
</evidence>
<reference evidence="2 4" key="3">
    <citation type="submission" date="2019-07" db="EMBL/GenBank/DDBJ databases">
        <title>Active sludge and wastewater microbial communities from Klosterneuburg, Austria.</title>
        <authorList>
            <person name="Wagner M."/>
        </authorList>
    </citation>
    <scope>NUCLEOTIDE SEQUENCE [LARGE SCALE GENOMIC DNA]</scope>
    <source>
        <strain evidence="2 4">Nm2</strain>
    </source>
</reference>
<dbReference type="RefSeq" id="WP_046849687.1">
    <property type="nucleotide sequence ID" value="NZ_CBDIPD010000161.1"/>
</dbReference>
<reference evidence="1 3" key="2">
    <citation type="journal article" date="2016" name="Genome Announc.">
        <title>Genome Sequence of Nitrosomonas communis Strain Nm2, a Mesophilic Ammonia-Oxidizing Bacterium Isolated from Mediterranean Soil.</title>
        <authorList>
            <person name="Kozlowski J.A."/>
            <person name="Kits K.D."/>
            <person name="Stein L.Y."/>
        </authorList>
    </citation>
    <scope>NUCLEOTIDE SEQUENCE [LARGE SCALE GENOMIC DNA]</scope>
    <source>
        <strain evidence="1 3">Nm2</strain>
    </source>
</reference>
<dbReference type="Pfam" id="PF03860">
    <property type="entry name" value="Csp"/>
    <property type="match status" value="1"/>
</dbReference>
<reference evidence="3" key="1">
    <citation type="submission" date="2015-05" db="EMBL/GenBank/DDBJ databases">
        <title>Draft genome of Nitrosomonas communis strain Nm2.</title>
        <authorList>
            <person name="Kozlowski J.A."/>
            <person name="Kits K.D."/>
            <person name="Stein L.Y."/>
        </authorList>
    </citation>
    <scope>NUCLEOTIDE SEQUENCE [LARGE SCALE GENOMIC DNA]</scope>
    <source>
        <strain evidence="3">Nm2</strain>
    </source>
</reference>
<dbReference type="PANTHER" id="PTHR37310:SF1">
    <property type="entry name" value="CYTOPLASMIC PROTEIN"/>
    <property type="match status" value="1"/>
</dbReference>
<evidence type="ECO:0000313" key="3">
    <source>
        <dbReference type="Proteomes" id="UP000034156"/>
    </source>
</evidence>
<organism evidence="1 3">
    <name type="scientific">Nitrosomonas communis</name>
    <dbReference type="NCBI Taxonomy" id="44574"/>
    <lineage>
        <taxon>Bacteria</taxon>
        <taxon>Pseudomonadati</taxon>
        <taxon>Pseudomonadota</taxon>
        <taxon>Betaproteobacteria</taxon>
        <taxon>Nitrosomonadales</taxon>
        <taxon>Nitrosomonadaceae</taxon>
        <taxon>Nitrosomonas</taxon>
    </lineage>
</organism>
<proteinExistence type="predicted"/>
<dbReference type="InterPro" id="IPR005560">
    <property type="entry name" value="Csp_YhjQ"/>
</dbReference>
<protein>
    <submittedName>
        <fullName evidence="1">Ferredoxin</fullName>
    </submittedName>
</protein>
<dbReference type="Proteomes" id="UP000324176">
    <property type="component" value="Unassembled WGS sequence"/>
</dbReference>